<evidence type="ECO:0000313" key="4">
    <source>
        <dbReference type="EMBL" id="PDO09949.1"/>
    </source>
</evidence>
<organism evidence="4 5">
    <name type="scientific">Candidatus Reconcilbacillus cellulovorans</name>
    <dbReference type="NCBI Taxonomy" id="1906605"/>
    <lineage>
        <taxon>Bacteria</taxon>
        <taxon>Bacillati</taxon>
        <taxon>Bacillota</taxon>
        <taxon>Bacilli</taxon>
        <taxon>Bacillales</taxon>
        <taxon>Paenibacillaceae</taxon>
        <taxon>Candidatus Reconcilbacillus</taxon>
    </lineage>
</organism>
<dbReference type="PROSITE" id="PS00060">
    <property type="entry name" value="ADH_IRON_2"/>
    <property type="match status" value="1"/>
</dbReference>
<dbReference type="GO" id="GO:0005829">
    <property type="term" value="C:cytosol"/>
    <property type="evidence" value="ECO:0007669"/>
    <property type="project" value="TreeGrafter"/>
</dbReference>
<dbReference type="AlphaFoldDB" id="A0A2A6DZG7"/>
<dbReference type="EMBL" id="MOXJ01000023">
    <property type="protein sequence ID" value="PDO09949.1"/>
    <property type="molecule type" value="Genomic_DNA"/>
</dbReference>
<protein>
    <submittedName>
        <fullName evidence="4">NADH-dependent alcohol dehydrogenase</fullName>
    </submittedName>
</protein>
<accession>A0A2A6DZG7</accession>
<gene>
    <name evidence="4" type="ORF">BLM47_09910</name>
</gene>
<feature type="domain" description="Alcohol dehydrogenase iron-type/glycerol dehydrogenase GldA" evidence="2">
    <location>
        <begin position="9"/>
        <end position="178"/>
    </location>
</feature>
<evidence type="ECO:0000256" key="1">
    <source>
        <dbReference type="ARBA" id="ARBA00023002"/>
    </source>
</evidence>
<comment type="caution">
    <text evidence="4">The sequence shown here is derived from an EMBL/GenBank/DDBJ whole genome shotgun (WGS) entry which is preliminary data.</text>
</comment>
<evidence type="ECO:0000259" key="3">
    <source>
        <dbReference type="Pfam" id="PF25137"/>
    </source>
</evidence>
<evidence type="ECO:0000313" key="5">
    <source>
        <dbReference type="Proteomes" id="UP000243688"/>
    </source>
</evidence>
<dbReference type="GO" id="GO:1990362">
    <property type="term" value="F:butanol dehydrogenase (NAD+) activity"/>
    <property type="evidence" value="ECO:0007669"/>
    <property type="project" value="InterPro"/>
</dbReference>
<dbReference type="Proteomes" id="UP000243688">
    <property type="component" value="Unassembled WGS sequence"/>
</dbReference>
<proteinExistence type="predicted"/>
<dbReference type="Gene3D" id="3.40.50.1970">
    <property type="match status" value="1"/>
</dbReference>
<evidence type="ECO:0000259" key="2">
    <source>
        <dbReference type="Pfam" id="PF00465"/>
    </source>
</evidence>
<dbReference type="GO" id="GO:0008106">
    <property type="term" value="F:alcohol dehydrogenase (NADP+) activity"/>
    <property type="evidence" value="ECO:0007669"/>
    <property type="project" value="TreeGrafter"/>
</dbReference>
<reference evidence="4 5" key="1">
    <citation type="submission" date="2016-12" db="EMBL/GenBank/DDBJ databases">
        <title>Candidatus Reconcilibacillus cellulovorans genome.</title>
        <authorList>
            <person name="Kolinko S."/>
            <person name="Wu Y.-W."/>
            <person name="Tachea F."/>
            <person name="Denzel E."/>
            <person name="Hiras J."/>
            <person name="Baecker N."/>
            <person name="Chan L.J."/>
            <person name="Eichorst S.A."/>
            <person name="Frey D."/>
            <person name="Adams P.D."/>
            <person name="Pray T."/>
            <person name="Tanjore D."/>
            <person name="Petzold C.J."/>
            <person name="Gladden J.M."/>
            <person name="Simmons B.A."/>
            <person name="Singer S.W."/>
        </authorList>
    </citation>
    <scope>NUCLEOTIDE SEQUENCE [LARGE SCALE GENOMIC DNA]</scope>
    <source>
        <strain evidence="4">JTherm</strain>
    </source>
</reference>
<dbReference type="PANTHER" id="PTHR43633">
    <property type="entry name" value="ALCOHOL DEHYDROGENASE YQHD"/>
    <property type="match status" value="1"/>
</dbReference>
<dbReference type="GO" id="GO:0046872">
    <property type="term" value="F:metal ion binding"/>
    <property type="evidence" value="ECO:0007669"/>
    <property type="project" value="InterPro"/>
</dbReference>
<sequence length="388" mass="42587">MKAFRFHNPTVLYYGAGQIEAHLAAEVRKYGSRVLLVYGGGSIKRFGLYDKVTGILKNAGCTVFELPGVEPNPRLSSVRRGIDICRNENIELILAVGGGSVLDAAKAIAAGAKYNGDVWDFYTKRAVVQDALPLGTILTLAATGSEMNGNSVITNWETKDKLSTGSPHLYPKFSFCDPANTVTVPRDQTVYGIVDMISHVFEQYFSPTPHTPLQDRLCEAVMRTIVEHAPRVLEQPDSLEARETMMYCSTMALNGMISMGMEGDWATHNIEHEISAIYDIPHGGGLAIVFPRWMEYVVDAGVEKFYQMAVRVFDVDPAGKTKRDVALEGIGRVKTFFRSIGAPSSLADYGIGGENIPVMAEKAVRFGPIGRFKVLHKEDVERILSACL</sequence>
<dbReference type="SUPFAM" id="SSF56796">
    <property type="entry name" value="Dehydroquinate synthase-like"/>
    <property type="match status" value="1"/>
</dbReference>
<dbReference type="InterPro" id="IPR001670">
    <property type="entry name" value="ADH_Fe/GldA"/>
</dbReference>
<dbReference type="Pfam" id="PF25137">
    <property type="entry name" value="ADH_Fe_C"/>
    <property type="match status" value="1"/>
</dbReference>
<dbReference type="InterPro" id="IPR056798">
    <property type="entry name" value="ADH_Fe_C"/>
</dbReference>
<feature type="domain" description="Fe-containing alcohol dehydrogenase-like C-terminal" evidence="3">
    <location>
        <begin position="189"/>
        <end position="386"/>
    </location>
</feature>
<dbReference type="Pfam" id="PF00465">
    <property type="entry name" value="Fe-ADH"/>
    <property type="match status" value="1"/>
</dbReference>
<dbReference type="PROSITE" id="PS00913">
    <property type="entry name" value="ADH_IRON_1"/>
    <property type="match status" value="1"/>
</dbReference>
<name>A0A2A6DZG7_9BACL</name>
<dbReference type="PANTHER" id="PTHR43633:SF1">
    <property type="entry name" value="ALCOHOL DEHYDROGENASE YQHD"/>
    <property type="match status" value="1"/>
</dbReference>
<dbReference type="Gene3D" id="1.20.1090.10">
    <property type="entry name" value="Dehydroquinate synthase-like - alpha domain"/>
    <property type="match status" value="1"/>
</dbReference>
<dbReference type="GO" id="GO:1990002">
    <property type="term" value="F:methylglyoxal reductase (NADPH) (acetol producing) activity"/>
    <property type="evidence" value="ECO:0007669"/>
    <property type="project" value="TreeGrafter"/>
</dbReference>
<dbReference type="InterPro" id="IPR044731">
    <property type="entry name" value="BDH-like"/>
</dbReference>
<dbReference type="FunFam" id="3.40.50.1970:FF:000003">
    <property type="entry name" value="Alcohol dehydrogenase, iron-containing"/>
    <property type="match status" value="1"/>
</dbReference>
<keyword evidence="1" id="KW-0560">Oxidoreductase</keyword>
<dbReference type="CDD" id="cd08187">
    <property type="entry name" value="BDH"/>
    <property type="match status" value="1"/>
</dbReference>
<dbReference type="InterPro" id="IPR018211">
    <property type="entry name" value="ADH_Fe_CS"/>
</dbReference>